<feature type="region of interest" description="Disordered" evidence="3">
    <location>
        <begin position="1"/>
        <end position="43"/>
    </location>
</feature>
<proteinExistence type="inferred from homology"/>
<dbReference type="OrthoDB" id="15001at2759"/>
<keyword evidence="5" id="KW-1185">Reference proteome</keyword>
<evidence type="ECO:0000313" key="5">
    <source>
        <dbReference type="Proteomes" id="UP000191144"/>
    </source>
</evidence>
<dbReference type="InterPro" id="IPR008012">
    <property type="entry name" value="Ump1"/>
</dbReference>
<accession>A0A1G4JAY6</accession>
<dbReference type="GO" id="GO:0043248">
    <property type="term" value="P:proteasome assembly"/>
    <property type="evidence" value="ECO:0007669"/>
    <property type="project" value="InterPro"/>
</dbReference>
<evidence type="ECO:0000256" key="1">
    <source>
        <dbReference type="ARBA" id="ARBA00023186"/>
    </source>
</evidence>
<gene>
    <name evidence="4" type="ORF">LAME_0D09120G</name>
</gene>
<organism evidence="4 5">
    <name type="scientific">Lachancea meyersii CBS 8951</name>
    <dbReference type="NCBI Taxonomy" id="1266667"/>
    <lineage>
        <taxon>Eukaryota</taxon>
        <taxon>Fungi</taxon>
        <taxon>Dikarya</taxon>
        <taxon>Ascomycota</taxon>
        <taxon>Saccharomycotina</taxon>
        <taxon>Saccharomycetes</taxon>
        <taxon>Saccharomycetales</taxon>
        <taxon>Saccharomycetaceae</taxon>
        <taxon>Lachancea</taxon>
    </lineage>
</organism>
<sequence>MSIVPNHNYRSTVSSTDGHQTASNAAPALPDTLRSQNGGATPLSTLVNGKHPLEPKLQNWDHTQRQRDLQQYRQVFGLAEPMKREMELAIVQNSDFNPLSLGTASSSSNLTSGLHQDILRNREASVDWEDVYPGSVVSGGVSLGVDVHGAIEKSLGI</sequence>
<feature type="compositionally biased region" description="Polar residues" evidence="3">
    <location>
        <begin position="33"/>
        <end position="43"/>
    </location>
</feature>
<feature type="compositionally biased region" description="Polar residues" evidence="3">
    <location>
        <begin position="8"/>
        <end position="24"/>
    </location>
</feature>
<evidence type="ECO:0000313" key="4">
    <source>
        <dbReference type="EMBL" id="SCU87191.1"/>
    </source>
</evidence>
<dbReference type="EMBL" id="LT598482">
    <property type="protein sequence ID" value="SCU87191.1"/>
    <property type="molecule type" value="Genomic_DNA"/>
</dbReference>
<dbReference type="Proteomes" id="UP000191144">
    <property type="component" value="Chromosome D"/>
</dbReference>
<name>A0A1G4JAY6_9SACH</name>
<evidence type="ECO:0000256" key="3">
    <source>
        <dbReference type="SAM" id="MobiDB-lite"/>
    </source>
</evidence>
<comment type="similarity">
    <text evidence="2">Belongs to the POMP/UMP1 family.</text>
</comment>
<keyword evidence="1" id="KW-0143">Chaperone</keyword>
<dbReference type="PANTHER" id="PTHR12828">
    <property type="entry name" value="PROTEASOME MATURATION PROTEIN UMP1"/>
    <property type="match status" value="1"/>
</dbReference>
<reference evidence="5" key="1">
    <citation type="submission" date="2016-03" db="EMBL/GenBank/DDBJ databases">
        <authorList>
            <person name="Devillers Hugo."/>
        </authorList>
    </citation>
    <scope>NUCLEOTIDE SEQUENCE [LARGE SCALE GENOMIC DNA]</scope>
</reference>
<dbReference type="GO" id="GO:0005634">
    <property type="term" value="C:nucleus"/>
    <property type="evidence" value="ECO:0007669"/>
    <property type="project" value="TreeGrafter"/>
</dbReference>
<dbReference type="GO" id="GO:0005737">
    <property type="term" value="C:cytoplasm"/>
    <property type="evidence" value="ECO:0007669"/>
    <property type="project" value="TreeGrafter"/>
</dbReference>
<dbReference type="Pfam" id="PF05348">
    <property type="entry name" value="UMP1"/>
    <property type="match status" value="1"/>
</dbReference>
<dbReference type="PANTHER" id="PTHR12828:SF3">
    <property type="entry name" value="PROTEASOME MATURATION PROTEIN"/>
    <property type="match status" value="1"/>
</dbReference>
<protein>
    <submittedName>
        <fullName evidence="4">LAME_0D09120g1_1</fullName>
    </submittedName>
</protein>
<dbReference type="AlphaFoldDB" id="A0A1G4JAY6"/>
<evidence type="ECO:0000256" key="2">
    <source>
        <dbReference type="ARBA" id="ARBA00043974"/>
    </source>
</evidence>